<evidence type="ECO:0000313" key="3">
    <source>
        <dbReference type="Proteomes" id="UP000316426"/>
    </source>
</evidence>
<evidence type="ECO:0000313" key="2">
    <source>
        <dbReference type="EMBL" id="QDV72521.1"/>
    </source>
</evidence>
<dbReference type="PROSITE" id="PS00018">
    <property type="entry name" value="EF_HAND_1"/>
    <property type="match status" value="2"/>
</dbReference>
<dbReference type="SUPFAM" id="SSF63446">
    <property type="entry name" value="Type I dockerin domain"/>
    <property type="match status" value="1"/>
</dbReference>
<keyword evidence="3" id="KW-1185">Reference proteome</keyword>
<organism evidence="2 3">
    <name type="scientific">Botrimarina mediterranea</name>
    <dbReference type="NCBI Taxonomy" id="2528022"/>
    <lineage>
        <taxon>Bacteria</taxon>
        <taxon>Pseudomonadati</taxon>
        <taxon>Planctomycetota</taxon>
        <taxon>Planctomycetia</taxon>
        <taxon>Pirellulales</taxon>
        <taxon>Lacipirellulaceae</taxon>
        <taxon>Botrimarina</taxon>
    </lineage>
</organism>
<dbReference type="AlphaFoldDB" id="A0A518K3Z7"/>
<dbReference type="KEGG" id="bmei:Spa11_06990"/>
<sequence>MSPVNNAEAAKQRRVAYSLAAGATMSLVGAEADAQIVWSTVQNIAIDAGGALTLELNGDDPYYSDSDLILKNYVFDNGPYQGMTVRYAPGRVVGFRAGSGNYAYATALTAGAVIDATTTGAGDVFFGSMAYGELNPNAQFNEAPSAFLGVGFPILNQIHYGWVRVTVDNAAGVFVVRDWAYNATAGAPIAAGQVAGDFNGDGVVDAADYTVWRDTEGSNTDLRADADADGVIGAGDYAAWAEDYGFSAYEFDAAPAASTIPEPATLGLLACGAAGLGVLRRHRSAGVTPSESNAP</sequence>
<dbReference type="GO" id="GO:0000272">
    <property type="term" value="P:polysaccharide catabolic process"/>
    <property type="evidence" value="ECO:0007669"/>
    <property type="project" value="InterPro"/>
</dbReference>
<name>A0A518K3Z7_9BACT</name>
<gene>
    <name evidence="2" type="ORF">Spa11_06990</name>
</gene>
<dbReference type="InterPro" id="IPR018247">
    <property type="entry name" value="EF_Hand_1_Ca_BS"/>
</dbReference>
<proteinExistence type="predicted"/>
<dbReference type="InterPro" id="IPR013424">
    <property type="entry name" value="Ice-binding_C"/>
</dbReference>
<dbReference type="Gene3D" id="1.10.1330.10">
    <property type="entry name" value="Dockerin domain"/>
    <property type="match status" value="1"/>
</dbReference>
<dbReference type="InterPro" id="IPR036439">
    <property type="entry name" value="Dockerin_dom_sf"/>
</dbReference>
<dbReference type="EMBL" id="CP036349">
    <property type="protein sequence ID" value="QDV72521.1"/>
    <property type="molecule type" value="Genomic_DNA"/>
</dbReference>
<dbReference type="RefSeq" id="WP_145107841.1">
    <property type="nucleotide sequence ID" value="NZ_CP036349.1"/>
</dbReference>
<dbReference type="Pfam" id="PF07589">
    <property type="entry name" value="PEP-CTERM"/>
    <property type="match status" value="1"/>
</dbReference>
<dbReference type="Proteomes" id="UP000316426">
    <property type="component" value="Chromosome"/>
</dbReference>
<dbReference type="NCBIfam" id="TIGR02595">
    <property type="entry name" value="PEP_CTERM"/>
    <property type="match status" value="1"/>
</dbReference>
<accession>A0A518K3Z7</accession>
<feature type="domain" description="Ice-binding protein C-terminal" evidence="1">
    <location>
        <begin position="259"/>
        <end position="281"/>
    </location>
</feature>
<protein>
    <submittedName>
        <fullName evidence="2">PEP-CTERM motif protein</fullName>
    </submittedName>
</protein>
<reference evidence="2 3" key="1">
    <citation type="submission" date="2019-02" db="EMBL/GenBank/DDBJ databases">
        <title>Deep-cultivation of Planctomycetes and their phenomic and genomic characterization uncovers novel biology.</title>
        <authorList>
            <person name="Wiegand S."/>
            <person name="Jogler M."/>
            <person name="Boedeker C."/>
            <person name="Pinto D."/>
            <person name="Vollmers J."/>
            <person name="Rivas-Marin E."/>
            <person name="Kohn T."/>
            <person name="Peeters S.H."/>
            <person name="Heuer A."/>
            <person name="Rast P."/>
            <person name="Oberbeckmann S."/>
            <person name="Bunk B."/>
            <person name="Jeske O."/>
            <person name="Meyerdierks A."/>
            <person name="Storesund J.E."/>
            <person name="Kallscheuer N."/>
            <person name="Luecker S."/>
            <person name="Lage O.M."/>
            <person name="Pohl T."/>
            <person name="Merkel B.J."/>
            <person name="Hornburger P."/>
            <person name="Mueller R.-W."/>
            <person name="Bruemmer F."/>
            <person name="Labrenz M."/>
            <person name="Spormann A.M."/>
            <person name="Op den Camp H."/>
            <person name="Overmann J."/>
            <person name="Amann R."/>
            <person name="Jetten M.S.M."/>
            <person name="Mascher T."/>
            <person name="Medema M.H."/>
            <person name="Devos D.P."/>
            <person name="Kaster A.-K."/>
            <person name="Ovreas L."/>
            <person name="Rohde M."/>
            <person name="Galperin M.Y."/>
            <person name="Jogler C."/>
        </authorList>
    </citation>
    <scope>NUCLEOTIDE SEQUENCE [LARGE SCALE GENOMIC DNA]</scope>
    <source>
        <strain evidence="2 3">Spa11</strain>
    </source>
</reference>
<evidence type="ECO:0000259" key="1">
    <source>
        <dbReference type="Pfam" id="PF07589"/>
    </source>
</evidence>